<keyword evidence="6 8" id="KW-0472">Membrane</keyword>
<dbReference type="EMBL" id="BAABHD010000032">
    <property type="protein sequence ID" value="GAA4459859.1"/>
    <property type="molecule type" value="Genomic_DNA"/>
</dbReference>
<name>A0ABP8N668_9BACT</name>
<keyword evidence="10" id="KW-0732">Signal</keyword>
<keyword evidence="5 9" id="KW-0798">TonB box</keyword>
<dbReference type="InterPro" id="IPR023997">
    <property type="entry name" value="TonB-dep_OMP_SusC/RagA_CS"/>
</dbReference>
<dbReference type="Gene3D" id="2.40.170.20">
    <property type="entry name" value="TonB-dependent receptor, beta-barrel domain"/>
    <property type="match status" value="1"/>
</dbReference>
<comment type="subcellular location">
    <subcellularLocation>
        <location evidence="1 8">Cell outer membrane</location>
        <topology evidence="1 8">Multi-pass membrane protein</topology>
    </subcellularLocation>
</comment>
<evidence type="ECO:0000256" key="9">
    <source>
        <dbReference type="RuleBase" id="RU003357"/>
    </source>
</evidence>
<evidence type="ECO:0000256" key="5">
    <source>
        <dbReference type="ARBA" id="ARBA00023077"/>
    </source>
</evidence>
<proteinExistence type="inferred from homology"/>
<comment type="caution">
    <text evidence="13">The sequence shown here is derived from an EMBL/GenBank/DDBJ whole genome shotgun (WGS) entry which is preliminary data.</text>
</comment>
<feature type="signal peptide" evidence="10">
    <location>
        <begin position="1"/>
        <end position="22"/>
    </location>
</feature>
<keyword evidence="3 8" id="KW-1134">Transmembrane beta strand</keyword>
<keyword evidence="2 8" id="KW-0813">Transport</keyword>
<evidence type="ECO:0000256" key="7">
    <source>
        <dbReference type="ARBA" id="ARBA00023237"/>
    </source>
</evidence>
<dbReference type="Gene3D" id="2.170.130.10">
    <property type="entry name" value="TonB-dependent receptor, plug domain"/>
    <property type="match status" value="1"/>
</dbReference>
<keyword evidence="7 8" id="KW-0998">Cell outer membrane</keyword>
<protein>
    <submittedName>
        <fullName evidence="13">SusC/RagA family TonB-linked outer membrane protein</fullName>
    </submittedName>
</protein>
<dbReference type="RefSeq" id="WP_345245128.1">
    <property type="nucleotide sequence ID" value="NZ_BAABHD010000032.1"/>
</dbReference>
<evidence type="ECO:0000256" key="1">
    <source>
        <dbReference type="ARBA" id="ARBA00004571"/>
    </source>
</evidence>
<dbReference type="SUPFAM" id="SSF56935">
    <property type="entry name" value="Porins"/>
    <property type="match status" value="1"/>
</dbReference>
<feature type="domain" description="TonB-dependent receptor plug" evidence="12">
    <location>
        <begin position="118"/>
        <end position="241"/>
    </location>
</feature>
<dbReference type="InterPro" id="IPR008969">
    <property type="entry name" value="CarboxyPept-like_regulatory"/>
</dbReference>
<dbReference type="InterPro" id="IPR036942">
    <property type="entry name" value="Beta-barrel_TonB_sf"/>
</dbReference>
<dbReference type="InterPro" id="IPR023996">
    <property type="entry name" value="TonB-dep_OMP_SusC/RagA"/>
</dbReference>
<organism evidence="13 14">
    <name type="scientific">Nibrella saemangeumensis</name>
    <dbReference type="NCBI Taxonomy" id="1084526"/>
    <lineage>
        <taxon>Bacteria</taxon>
        <taxon>Pseudomonadati</taxon>
        <taxon>Bacteroidota</taxon>
        <taxon>Cytophagia</taxon>
        <taxon>Cytophagales</taxon>
        <taxon>Spirosomataceae</taxon>
        <taxon>Nibrella</taxon>
    </lineage>
</organism>
<evidence type="ECO:0000256" key="4">
    <source>
        <dbReference type="ARBA" id="ARBA00022692"/>
    </source>
</evidence>
<feature type="chain" id="PRO_5046728171" evidence="10">
    <location>
        <begin position="23"/>
        <end position="1101"/>
    </location>
</feature>
<evidence type="ECO:0000256" key="6">
    <source>
        <dbReference type="ARBA" id="ARBA00023136"/>
    </source>
</evidence>
<evidence type="ECO:0000313" key="13">
    <source>
        <dbReference type="EMBL" id="GAA4459859.1"/>
    </source>
</evidence>
<evidence type="ECO:0000259" key="11">
    <source>
        <dbReference type="Pfam" id="PF00593"/>
    </source>
</evidence>
<sequence length="1101" mass="118525">MNVFLRMTMGVWLLTLSWVAQAQERTVTGRVTSADDGQAIPGANVSIKGTTRGTSTDAEGTYRLVVPEGTTLVFSFVGMSPREVAVGNQSSINVALNSDAKQLGEVVVTAVGIERSNRSLGYAVERVSSDKLVQKSEPDVLRAMQGKVPGVQISGSGGIAGSSSRITIRGANSFLGANQPLFVVDGIPFSNDLNETGSFRNASGAVGSRIADLDPNNIASMTVLKGAAAAALYGTRAANGVIVITTKSGSSRMSKKGLEITYNMGYATENIASYPDFQNKYGAGSQQVYASANGTWGPAFGQGRTYAANGGWTANTSGTDSIPVWPGPFATFANQYPTVAAQYGLRPGGNVAYQPYPDNVKNFFRQGNVWEHSLTVSGGGPKASMTAVLSRTDQKSFFPGSTFERTNISVGGNSTLENGLTVGANVAYTRSEQDSPLFGADGTSPLSRMFQMPRNWPIGDLPYEDPAGNQLFFFGFGQADNPYWSVANSTANSKVNRIAASGNLSYDITNWLNLTYKGGVNTYNDNRFQRISRGSLIGAQGIGSLDFDAISYLEHDHNLLANITRNITPDLNLRAIVGGNFNQRGTEQTAVDGLGIVTRGIDQVSNVATVTPDLGNTSIDKRRLFGVFTDLTLGYKDYLFLNLTGRNDRSSTLPANNRSYFYYSGSLSFLFLDALQAKTSVLTNGKIRIGYARVGRDAAPYSTINTFRVNLGESSNQQGSTRYNDYPFNGQPGASVAATAFDPNLKPEFTNEFEVGTNLEFFNGRASLDLTYYNRLSTDIIARRSLPRSSGYSSLLTNFGEISNKGFEIGLALTPVQLSSGFKWDIYAAFTQNRNIVEKLTEGVEEVVLRALFTGAGRPTPVARPGEWFGALRGGVAARDENGNLLIDRNTGLTIPDLTQRIIGNPNPLFSLGVTNTFSYKGIQLSAVVDYRHGGQIFSETNQFLLGRGVTKATEDREIPKVVPGVLGDPNTLKPLLDGEGKVIPNTVQVMENNLWFQAQGGGALAINAPAEFSMFDATVVRLREVSLGYSLPRNWISRTPFGGIDVSITGRNLWFKAPYFPKSHNFDPEVNTFGAGNTQGIDFFAAPSVRRLGVNLKLSF</sequence>
<gene>
    <name evidence="13" type="ORF">GCM10023189_34100</name>
</gene>
<dbReference type="PROSITE" id="PS52016">
    <property type="entry name" value="TONB_DEPENDENT_REC_3"/>
    <property type="match status" value="1"/>
</dbReference>
<evidence type="ECO:0000256" key="8">
    <source>
        <dbReference type="PROSITE-ProRule" id="PRU01360"/>
    </source>
</evidence>
<dbReference type="InterPro" id="IPR012910">
    <property type="entry name" value="Plug_dom"/>
</dbReference>
<evidence type="ECO:0000256" key="10">
    <source>
        <dbReference type="SAM" id="SignalP"/>
    </source>
</evidence>
<feature type="domain" description="TonB-dependent receptor-like beta-barrel" evidence="11">
    <location>
        <begin position="464"/>
        <end position="833"/>
    </location>
</feature>
<dbReference type="InterPro" id="IPR039426">
    <property type="entry name" value="TonB-dep_rcpt-like"/>
</dbReference>
<dbReference type="Gene3D" id="2.60.40.1120">
    <property type="entry name" value="Carboxypeptidase-like, regulatory domain"/>
    <property type="match status" value="1"/>
</dbReference>
<evidence type="ECO:0000259" key="12">
    <source>
        <dbReference type="Pfam" id="PF07715"/>
    </source>
</evidence>
<dbReference type="NCBIfam" id="TIGR04056">
    <property type="entry name" value="OMP_RagA_SusC"/>
    <property type="match status" value="1"/>
</dbReference>
<dbReference type="InterPro" id="IPR037066">
    <property type="entry name" value="Plug_dom_sf"/>
</dbReference>
<dbReference type="NCBIfam" id="TIGR04057">
    <property type="entry name" value="SusC_RagA_signa"/>
    <property type="match status" value="1"/>
</dbReference>
<dbReference type="SUPFAM" id="SSF49464">
    <property type="entry name" value="Carboxypeptidase regulatory domain-like"/>
    <property type="match status" value="1"/>
</dbReference>
<dbReference type="Pfam" id="PF07715">
    <property type="entry name" value="Plug"/>
    <property type="match status" value="1"/>
</dbReference>
<dbReference type="InterPro" id="IPR000531">
    <property type="entry name" value="Beta-barrel_TonB"/>
</dbReference>
<dbReference type="Pfam" id="PF13715">
    <property type="entry name" value="CarbopepD_reg_2"/>
    <property type="match status" value="1"/>
</dbReference>
<comment type="similarity">
    <text evidence="8 9">Belongs to the TonB-dependent receptor family.</text>
</comment>
<keyword evidence="14" id="KW-1185">Reference proteome</keyword>
<keyword evidence="4 8" id="KW-0812">Transmembrane</keyword>
<evidence type="ECO:0000256" key="2">
    <source>
        <dbReference type="ARBA" id="ARBA00022448"/>
    </source>
</evidence>
<evidence type="ECO:0000313" key="14">
    <source>
        <dbReference type="Proteomes" id="UP001501175"/>
    </source>
</evidence>
<accession>A0ABP8N668</accession>
<evidence type="ECO:0000256" key="3">
    <source>
        <dbReference type="ARBA" id="ARBA00022452"/>
    </source>
</evidence>
<dbReference type="Proteomes" id="UP001501175">
    <property type="component" value="Unassembled WGS sequence"/>
</dbReference>
<reference evidence="14" key="1">
    <citation type="journal article" date="2019" name="Int. J. Syst. Evol. Microbiol.">
        <title>The Global Catalogue of Microorganisms (GCM) 10K type strain sequencing project: providing services to taxonomists for standard genome sequencing and annotation.</title>
        <authorList>
            <consortium name="The Broad Institute Genomics Platform"/>
            <consortium name="The Broad Institute Genome Sequencing Center for Infectious Disease"/>
            <person name="Wu L."/>
            <person name="Ma J."/>
        </authorList>
    </citation>
    <scope>NUCLEOTIDE SEQUENCE [LARGE SCALE GENOMIC DNA]</scope>
    <source>
        <strain evidence="14">JCM 17927</strain>
    </source>
</reference>
<dbReference type="Pfam" id="PF00593">
    <property type="entry name" value="TonB_dep_Rec_b-barrel"/>
    <property type="match status" value="1"/>
</dbReference>